<accession>A0A7T8K049</accession>
<organism evidence="1 2">
    <name type="scientific">Caligus rogercresseyi</name>
    <name type="common">Sea louse</name>
    <dbReference type="NCBI Taxonomy" id="217165"/>
    <lineage>
        <taxon>Eukaryota</taxon>
        <taxon>Metazoa</taxon>
        <taxon>Ecdysozoa</taxon>
        <taxon>Arthropoda</taxon>
        <taxon>Crustacea</taxon>
        <taxon>Multicrustacea</taxon>
        <taxon>Hexanauplia</taxon>
        <taxon>Copepoda</taxon>
        <taxon>Siphonostomatoida</taxon>
        <taxon>Caligidae</taxon>
        <taxon>Caligus</taxon>
    </lineage>
</organism>
<dbReference type="Proteomes" id="UP000595437">
    <property type="component" value="Chromosome 10"/>
</dbReference>
<sequence>MAEANYPKATTLDQDGLPLIQHSEVSRVLHHQHEQFLVKGDVAFLPPQILSPLDYAVGAQKEKNKTSNQCGLPEDDIAADWDKVSEGLYQLLQDLPTSVCRL</sequence>
<dbReference type="AlphaFoldDB" id="A0A7T8K049"/>
<gene>
    <name evidence="1" type="ORF">FKW44_015025</name>
</gene>
<proteinExistence type="predicted"/>
<protein>
    <submittedName>
        <fullName evidence="1">Uncharacterized protein</fullName>
    </submittedName>
</protein>
<evidence type="ECO:0000313" key="2">
    <source>
        <dbReference type="Proteomes" id="UP000595437"/>
    </source>
</evidence>
<keyword evidence="2" id="KW-1185">Reference proteome</keyword>
<dbReference type="EMBL" id="CP045899">
    <property type="protein sequence ID" value="QQP40839.1"/>
    <property type="molecule type" value="Genomic_DNA"/>
</dbReference>
<name>A0A7T8K049_CALRO</name>
<evidence type="ECO:0000313" key="1">
    <source>
        <dbReference type="EMBL" id="QQP40839.1"/>
    </source>
</evidence>
<reference evidence="2" key="1">
    <citation type="submission" date="2021-01" db="EMBL/GenBank/DDBJ databases">
        <title>Caligus Genome Assembly.</title>
        <authorList>
            <person name="Gallardo-Escarate C."/>
        </authorList>
    </citation>
    <scope>NUCLEOTIDE SEQUENCE [LARGE SCALE GENOMIC DNA]</scope>
</reference>